<dbReference type="AlphaFoldDB" id="A0A8X8WJ43"/>
<proteinExistence type="inferred from homology"/>
<name>A0A8X8WJ43_SALSN</name>
<accession>A0A8X8WJ43</accession>
<evidence type="ECO:0000256" key="2">
    <source>
        <dbReference type="SAM" id="Phobius"/>
    </source>
</evidence>
<dbReference type="OrthoDB" id="640742at2759"/>
<keyword evidence="4" id="KW-1185">Reference proteome</keyword>
<organism evidence="3">
    <name type="scientific">Salvia splendens</name>
    <name type="common">Scarlet sage</name>
    <dbReference type="NCBI Taxonomy" id="180675"/>
    <lineage>
        <taxon>Eukaryota</taxon>
        <taxon>Viridiplantae</taxon>
        <taxon>Streptophyta</taxon>
        <taxon>Embryophyta</taxon>
        <taxon>Tracheophyta</taxon>
        <taxon>Spermatophyta</taxon>
        <taxon>Magnoliopsida</taxon>
        <taxon>eudicotyledons</taxon>
        <taxon>Gunneridae</taxon>
        <taxon>Pentapetalae</taxon>
        <taxon>asterids</taxon>
        <taxon>lamiids</taxon>
        <taxon>Lamiales</taxon>
        <taxon>Lamiaceae</taxon>
        <taxon>Nepetoideae</taxon>
        <taxon>Mentheae</taxon>
        <taxon>Salviinae</taxon>
        <taxon>Salvia</taxon>
        <taxon>Salvia subgen. Calosphace</taxon>
        <taxon>core Calosphace</taxon>
    </lineage>
</organism>
<comment type="caution">
    <text evidence="3">The sequence shown here is derived from an EMBL/GenBank/DDBJ whole genome shotgun (WGS) entry which is preliminary data.</text>
</comment>
<dbReference type="Pfam" id="PF05042">
    <property type="entry name" value="Caleosin"/>
    <property type="match status" value="1"/>
</dbReference>
<dbReference type="Proteomes" id="UP000298416">
    <property type="component" value="Unassembled WGS sequence"/>
</dbReference>
<evidence type="ECO:0000256" key="1">
    <source>
        <dbReference type="ARBA" id="ARBA00006765"/>
    </source>
</evidence>
<protein>
    <recommendedName>
        <fullName evidence="5">Peroxygenase</fullName>
    </recommendedName>
</protein>
<feature type="transmembrane region" description="Helical" evidence="2">
    <location>
        <begin position="93"/>
        <end position="113"/>
    </location>
</feature>
<evidence type="ECO:0008006" key="5">
    <source>
        <dbReference type="Google" id="ProtNLM"/>
    </source>
</evidence>
<comment type="similarity">
    <text evidence="1">Belongs to the caleosin family.</text>
</comment>
<dbReference type="GO" id="GO:0005509">
    <property type="term" value="F:calcium ion binding"/>
    <property type="evidence" value="ECO:0007669"/>
    <property type="project" value="TreeGrafter"/>
</dbReference>
<dbReference type="InterPro" id="IPR007736">
    <property type="entry name" value="Caleosin-related"/>
</dbReference>
<reference evidence="3" key="1">
    <citation type="submission" date="2018-01" db="EMBL/GenBank/DDBJ databases">
        <authorList>
            <person name="Mao J.F."/>
        </authorList>
    </citation>
    <scope>NUCLEOTIDE SEQUENCE</scope>
    <source>
        <strain evidence="3">Huo1</strain>
        <tissue evidence="3">Leaf</tissue>
    </source>
</reference>
<dbReference type="PANTHER" id="PTHR31495">
    <property type="entry name" value="PEROXYGENASE 3-RELATED"/>
    <property type="match status" value="1"/>
</dbReference>
<keyword evidence="2" id="KW-0472">Membrane</keyword>
<reference evidence="3" key="2">
    <citation type="submission" date="2020-08" db="EMBL/GenBank/DDBJ databases">
        <title>Plant Genome Project.</title>
        <authorList>
            <person name="Zhang R.-G."/>
        </authorList>
    </citation>
    <scope>NUCLEOTIDE SEQUENCE</scope>
    <source>
        <strain evidence="3">Huo1</strain>
        <tissue evidence="3">Leaf</tissue>
    </source>
</reference>
<keyword evidence="2" id="KW-0812">Transmembrane</keyword>
<gene>
    <name evidence="3" type="ORF">SASPL_145466</name>
</gene>
<dbReference type="PANTHER" id="PTHR31495:SF37">
    <property type="entry name" value="PLANT SEED PEROXYGENASE"/>
    <property type="match status" value="1"/>
</dbReference>
<keyword evidence="2" id="KW-1133">Transmembrane helix</keyword>
<evidence type="ECO:0000313" key="4">
    <source>
        <dbReference type="Proteomes" id="UP000298416"/>
    </source>
</evidence>
<evidence type="ECO:0000313" key="3">
    <source>
        <dbReference type="EMBL" id="KAG6394876.1"/>
    </source>
</evidence>
<sequence length="241" mass="27189">MAAVETNGNPALSTVAPLAPVTSERPVRTDLETSIPKPYMVRGLVAPDMEHPDGTPGHSHGDMSPLQQHVAFFDLDGNGIVYPWETYAGCRKIGLNFFISLFLGIFVNLSMSYPTLPGWLPSPLFPIYIANIHKAKHGSDSETYDTEGRYSPTKFESIFSKYGKTYPDKLTFREVWNMTEANRNALDFLGWILSKVEWIVLYILARDREGLLSKEAVRCCFDGSLFEYFARMQTQGDQKME</sequence>
<dbReference type="EMBL" id="PNBA02000017">
    <property type="protein sequence ID" value="KAG6394876.1"/>
    <property type="molecule type" value="Genomic_DNA"/>
</dbReference>
<dbReference type="GO" id="GO:0004497">
    <property type="term" value="F:monooxygenase activity"/>
    <property type="evidence" value="ECO:0007669"/>
    <property type="project" value="TreeGrafter"/>
</dbReference>